<comment type="caution">
    <text evidence="2">The sequence shown here is derived from an EMBL/GenBank/DDBJ whole genome shotgun (WGS) entry which is preliminary data.</text>
</comment>
<proteinExistence type="predicted"/>
<feature type="compositionally biased region" description="Polar residues" evidence="1">
    <location>
        <begin position="43"/>
        <end position="54"/>
    </location>
</feature>
<evidence type="ECO:0008006" key="4">
    <source>
        <dbReference type="Google" id="ProtNLM"/>
    </source>
</evidence>
<sequence length="455" mass="49881">MSCIRTPPKQTENIIPPSKTPPRPGAGKTVRRSLEKWEAAMAESTTSKATTQPAPTAKKLTTHKGKSPQNKKIANTNTSPLIVSTCGTRVEEARALVAKAKTTISLARNMKTEYKDSLLSFLDGLKELVVASEAALEAERARKEEVGTGGVESVNIDTDSTITVARDPGLSARLEEHSRLLTENTNKMRDLQGRLNSCCESLGAQQKTYAGVVATKPQPTGSSALHSVIITSRNEKDTGEEVLTKVRNTINAKEGWVKIERVRKAKDRKVVMGFGSPGERDKVKKKLAGEGIGLVVEDVKNRDPLLVLKAVLSVNTDEDIVKALRNQNKDLFRDLDPGDDRILIKYRKKTRNPHTVHVVIGTSPTLWSRITGMGSVHVDLQRVRAEDQSPLVQCTSHCGGLHHKAECAEWVAGVPPTCRNCKKAKLESFEHNAFSSSCPVRKRWDELARSAVSYC</sequence>
<dbReference type="Proteomes" id="UP001153954">
    <property type="component" value="Unassembled WGS sequence"/>
</dbReference>
<evidence type="ECO:0000256" key="1">
    <source>
        <dbReference type="SAM" id="MobiDB-lite"/>
    </source>
</evidence>
<reference evidence="2" key="1">
    <citation type="submission" date="2022-03" db="EMBL/GenBank/DDBJ databases">
        <authorList>
            <person name="Tunstrom K."/>
        </authorList>
    </citation>
    <scope>NUCLEOTIDE SEQUENCE</scope>
</reference>
<evidence type="ECO:0000313" key="2">
    <source>
        <dbReference type="EMBL" id="CAH2085313.1"/>
    </source>
</evidence>
<keyword evidence="3" id="KW-1185">Reference proteome</keyword>
<dbReference type="AlphaFoldDB" id="A0AAU9TF85"/>
<name>A0AAU9TF85_EUPED</name>
<feature type="region of interest" description="Disordered" evidence="1">
    <location>
        <begin position="1"/>
        <end position="74"/>
    </location>
</feature>
<protein>
    <recommendedName>
        <fullName evidence="4">Gag-like protein</fullName>
    </recommendedName>
</protein>
<evidence type="ECO:0000313" key="3">
    <source>
        <dbReference type="Proteomes" id="UP001153954"/>
    </source>
</evidence>
<dbReference type="EMBL" id="CAKOGL010000004">
    <property type="protein sequence ID" value="CAH2085313.1"/>
    <property type="molecule type" value="Genomic_DNA"/>
</dbReference>
<organism evidence="2 3">
    <name type="scientific">Euphydryas editha</name>
    <name type="common">Edith's checkerspot</name>
    <dbReference type="NCBI Taxonomy" id="104508"/>
    <lineage>
        <taxon>Eukaryota</taxon>
        <taxon>Metazoa</taxon>
        <taxon>Ecdysozoa</taxon>
        <taxon>Arthropoda</taxon>
        <taxon>Hexapoda</taxon>
        <taxon>Insecta</taxon>
        <taxon>Pterygota</taxon>
        <taxon>Neoptera</taxon>
        <taxon>Endopterygota</taxon>
        <taxon>Lepidoptera</taxon>
        <taxon>Glossata</taxon>
        <taxon>Ditrysia</taxon>
        <taxon>Papilionoidea</taxon>
        <taxon>Nymphalidae</taxon>
        <taxon>Nymphalinae</taxon>
        <taxon>Euphydryas</taxon>
    </lineage>
</organism>
<gene>
    <name evidence="2" type="ORF">EEDITHA_LOCUS1799</name>
</gene>
<accession>A0AAU9TF85</accession>